<reference evidence="2" key="1">
    <citation type="journal article" date="2020" name="Stud. Mycol.">
        <title>101 Dothideomycetes genomes: a test case for predicting lifestyles and emergence of pathogens.</title>
        <authorList>
            <person name="Haridas S."/>
            <person name="Albert R."/>
            <person name="Binder M."/>
            <person name="Bloem J."/>
            <person name="Labutti K."/>
            <person name="Salamov A."/>
            <person name="Andreopoulos B."/>
            <person name="Baker S."/>
            <person name="Barry K."/>
            <person name="Bills G."/>
            <person name="Bluhm B."/>
            <person name="Cannon C."/>
            <person name="Castanera R."/>
            <person name="Culley D."/>
            <person name="Daum C."/>
            <person name="Ezra D."/>
            <person name="Gonzalez J."/>
            <person name="Henrissat B."/>
            <person name="Kuo A."/>
            <person name="Liang C."/>
            <person name="Lipzen A."/>
            <person name="Lutzoni F."/>
            <person name="Magnuson J."/>
            <person name="Mondo S."/>
            <person name="Nolan M."/>
            <person name="Ohm R."/>
            <person name="Pangilinan J."/>
            <person name="Park H.-J."/>
            <person name="Ramirez L."/>
            <person name="Alfaro M."/>
            <person name="Sun H."/>
            <person name="Tritt A."/>
            <person name="Yoshinaga Y."/>
            <person name="Zwiers L.-H."/>
            <person name="Turgeon B."/>
            <person name="Goodwin S."/>
            <person name="Spatafora J."/>
            <person name="Crous P."/>
            <person name="Grigoriev I."/>
        </authorList>
    </citation>
    <scope>NUCLEOTIDE SEQUENCE</scope>
    <source>
        <strain evidence="2">CBS 121410</strain>
    </source>
</reference>
<evidence type="ECO:0000313" key="2">
    <source>
        <dbReference type="EMBL" id="KAF2083865.1"/>
    </source>
</evidence>
<gene>
    <name evidence="2" type="ORF">K490DRAFT_69349</name>
</gene>
<sequence length="829" mass="91113">MSISDPTRTPGTSQPTTTKPASSLSAEDAEETRKLDAIFERIKNNVPETPYILTVPCSEPRYHHWSRHEAESWCQNTPFEPSEERLQYMSFLYREHADSCFVVRTEVDEERDRREAMKAKGMMSSGTSTPVRNDLPKKKISLAAYKSKQANGLRGTPSAKETLPASQEQPKKEETPVRKEHPLPAKPTSTPSSAQKRSLPEDSERPSPKKPRDNAQPAPKRPRTSDSSTDKPAINMSTAQSTPHGLPPMISPISSPNPLGLPPLLSPTLPDVIEAELEKRASHHTRTPSNASSSSERKSNAATSSPRDIVKSRVDSPTRVPSTTEKKERPVKKEDPDKEPASRAKETPVKKSEANQAETKSKIADEKPPSLVVTLKYGRKRRQEVERYLRLPPKRKPREEQKAANEDAKESEAARKPDAHAKTKEGVTKDLNRKAAPSIAVGDKEEKMKNAPEKRGRPADDIRSDAPPPKRQKPPAAIETEKKPRTPEKPLSSPVVPSRSSAPKPQYITPRKDLKNVGMMRSNSTDSNCAPATATPGQSGSTPASSQTEISKGPTSAPVNGKSPDVQIWSSCSRKLNDLGRRLKHEAQALSKSGASPKDRKRGAVLSIECLLAYMASYSCLDYMCHLQHQPGNIEKNWRTLLPLHRFFRSACQEFPHLEALRLHLGAVISARIAAIVTEQLHHRSSSTNTNSNTASAPSPAETTNPSANSSTTTAAPLPGPFDPQHLLHTLSTAFKDIAAFTAEARSKLPLEDLISQYPKTWSGRANPTPETTARWEKLAPGCLEGPYLLPWGPDMTPVQGLRVGLCLLEEWMSREGVRVEGGLVVKLS</sequence>
<evidence type="ECO:0000313" key="3">
    <source>
        <dbReference type="Proteomes" id="UP000799776"/>
    </source>
</evidence>
<feature type="compositionally biased region" description="Basic and acidic residues" evidence="1">
    <location>
        <begin position="198"/>
        <end position="213"/>
    </location>
</feature>
<organism evidence="2 3">
    <name type="scientific">Saccharata proteae CBS 121410</name>
    <dbReference type="NCBI Taxonomy" id="1314787"/>
    <lineage>
        <taxon>Eukaryota</taxon>
        <taxon>Fungi</taxon>
        <taxon>Dikarya</taxon>
        <taxon>Ascomycota</taxon>
        <taxon>Pezizomycotina</taxon>
        <taxon>Dothideomycetes</taxon>
        <taxon>Dothideomycetes incertae sedis</taxon>
        <taxon>Botryosphaeriales</taxon>
        <taxon>Saccharataceae</taxon>
        <taxon>Saccharata</taxon>
    </lineage>
</organism>
<comment type="caution">
    <text evidence="2">The sequence shown here is derived from an EMBL/GenBank/DDBJ whole genome shotgun (WGS) entry which is preliminary data.</text>
</comment>
<feature type="compositionally biased region" description="Low complexity" evidence="1">
    <location>
        <begin position="289"/>
        <end position="305"/>
    </location>
</feature>
<feature type="compositionally biased region" description="Basic and acidic residues" evidence="1">
    <location>
        <begin position="324"/>
        <end position="368"/>
    </location>
</feature>
<proteinExistence type="predicted"/>
<feature type="compositionally biased region" description="Polar residues" evidence="1">
    <location>
        <begin position="521"/>
        <end position="558"/>
    </location>
</feature>
<feature type="compositionally biased region" description="Low complexity" evidence="1">
    <location>
        <begin position="686"/>
        <end position="717"/>
    </location>
</feature>
<feature type="compositionally biased region" description="Polar residues" evidence="1">
    <location>
        <begin position="187"/>
        <end position="196"/>
    </location>
</feature>
<keyword evidence="3" id="KW-1185">Reference proteome</keyword>
<feature type="compositionally biased region" description="Basic and acidic residues" evidence="1">
    <location>
        <begin position="397"/>
        <end position="433"/>
    </location>
</feature>
<feature type="region of interest" description="Disordered" evidence="1">
    <location>
        <begin position="107"/>
        <end position="135"/>
    </location>
</feature>
<dbReference type="Proteomes" id="UP000799776">
    <property type="component" value="Unassembled WGS sequence"/>
</dbReference>
<feature type="region of interest" description="Disordered" evidence="1">
    <location>
        <begin position="147"/>
        <end position="566"/>
    </location>
</feature>
<feature type="compositionally biased region" description="Basic and acidic residues" evidence="1">
    <location>
        <begin position="479"/>
        <end position="488"/>
    </location>
</feature>
<dbReference type="EMBL" id="ML978753">
    <property type="protein sequence ID" value="KAF2083865.1"/>
    <property type="molecule type" value="Genomic_DNA"/>
</dbReference>
<protein>
    <submittedName>
        <fullName evidence="2">Uncharacterized protein</fullName>
    </submittedName>
</protein>
<accession>A0A9P4LRT7</accession>
<feature type="region of interest" description="Disordered" evidence="1">
    <location>
        <begin position="682"/>
        <end position="723"/>
    </location>
</feature>
<name>A0A9P4LRT7_9PEZI</name>
<dbReference type="AlphaFoldDB" id="A0A9P4LRT7"/>
<evidence type="ECO:0000256" key="1">
    <source>
        <dbReference type="SAM" id="MobiDB-lite"/>
    </source>
</evidence>
<feature type="region of interest" description="Disordered" evidence="1">
    <location>
        <begin position="1"/>
        <end position="32"/>
    </location>
</feature>
<feature type="compositionally biased region" description="Basic and acidic residues" evidence="1">
    <location>
        <begin position="169"/>
        <end position="183"/>
    </location>
</feature>
<dbReference type="OrthoDB" id="284473at2759"/>
<feature type="compositionally biased region" description="Low complexity" evidence="1">
    <location>
        <begin position="1"/>
        <end position="20"/>
    </location>
</feature>
<feature type="compositionally biased region" description="Low complexity" evidence="1">
    <location>
        <begin position="489"/>
        <end position="505"/>
    </location>
</feature>
<feature type="compositionally biased region" description="Basic and acidic residues" evidence="1">
    <location>
        <begin position="442"/>
        <end position="464"/>
    </location>
</feature>